<accession>A0A3S0HWQ2</accession>
<proteinExistence type="predicted"/>
<dbReference type="PANTHER" id="PTHR12526">
    <property type="entry name" value="GLYCOSYLTRANSFERASE"/>
    <property type="match status" value="1"/>
</dbReference>
<dbReference type="Gene3D" id="3.40.50.2000">
    <property type="entry name" value="Glycogen Phosphorylase B"/>
    <property type="match status" value="2"/>
</dbReference>
<evidence type="ECO:0000313" key="2">
    <source>
        <dbReference type="EMBL" id="RTR13841.1"/>
    </source>
</evidence>
<dbReference type="Pfam" id="PF13692">
    <property type="entry name" value="Glyco_trans_1_4"/>
    <property type="match status" value="1"/>
</dbReference>
<comment type="caution">
    <text evidence="2">The sequence shown here is derived from an EMBL/GenBank/DDBJ whole genome shotgun (WGS) entry which is preliminary data.</text>
</comment>
<dbReference type="PANTHER" id="PTHR12526:SF635">
    <property type="entry name" value="GLYCOSYL TRANSFERASE GROUP 1"/>
    <property type="match status" value="1"/>
</dbReference>
<dbReference type="InterPro" id="IPR055259">
    <property type="entry name" value="YkvP/CgeB_Glyco_trans-like"/>
</dbReference>
<reference evidence="2 3" key="1">
    <citation type="submission" date="2018-12" db="EMBL/GenBank/DDBJ databases">
        <authorList>
            <person name="Yang Y."/>
        </authorList>
    </citation>
    <scope>NUCLEOTIDE SEQUENCE [LARGE SCALE GENOMIC DNA]</scope>
    <source>
        <strain evidence="2 3">L-25-5w-1</strain>
    </source>
</reference>
<dbReference type="EMBL" id="RXMA01000042">
    <property type="protein sequence ID" value="RTR13841.1"/>
    <property type="molecule type" value="Genomic_DNA"/>
</dbReference>
<organism evidence="2 3">
    <name type="scientific">Azospirillum griseum</name>
    <dbReference type="NCBI Taxonomy" id="2496639"/>
    <lineage>
        <taxon>Bacteria</taxon>
        <taxon>Pseudomonadati</taxon>
        <taxon>Pseudomonadota</taxon>
        <taxon>Alphaproteobacteria</taxon>
        <taxon>Rhodospirillales</taxon>
        <taxon>Azospirillaceae</taxon>
        <taxon>Azospirillum</taxon>
    </lineage>
</organism>
<gene>
    <name evidence="2" type="ORF">EJ903_24275</name>
</gene>
<feature type="domain" description="Spore protein YkvP/CgeB glycosyl transferase-like" evidence="1">
    <location>
        <begin position="235"/>
        <end position="349"/>
    </location>
</feature>
<dbReference type="SUPFAM" id="SSF53756">
    <property type="entry name" value="UDP-Glycosyltransferase/glycogen phosphorylase"/>
    <property type="match status" value="1"/>
</dbReference>
<dbReference type="GO" id="GO:0016757">
    <property type="term" value="F:glycosyltransferase activity"/>
    <property type="evidence" value="ECO:0007669"/>
    <property type="project" value="TreeGrafter"/>
</dbReference>
<name>A0A3S0HWQ2_9PROT</name>
<evidence type="ECO:0000259" key="1">
    <source>
        <dbReference type="Pfam" id="PF13524"/>
    </source>
</evidence>
<dbReference type="Proteomes" id="UP000277007">
    <property type="component" value="Unassembled WGS sequence"/>
</dbReference>
<keyword evidence="2" id="KW-0808">Transferase</keyword>
<keyword evidence="3" id="KW-1185">Reference proteome</keyword>
<dbReference type="Pfam" id="PF13524">
    <property type="entry name" value="Glyco_trans_1_2"/>
    <property type="match status" value="1"/>
</dbReference>
<dbReference type="AlphaFoldDB" id="A0A3S0HWQ2"/>
<evidence type="ECO:0000313" key="3">
    <source>
        <dbReference type="Proteomes" id="UP000277007"/>
    </source>
</evidence>
<protein>
    <submittedName>
        <fullName evidence="2">Glycosyltransferase</fullName>
    </submittedName>
</protein>
<sequence length="805" mass="88404">MQIHTFYDAYLGSFYAKNSDLRNASFPDQIQALLNDGFSGAHLVAPHMEPFGYDGRLIIANCVPAQARWAQDHGLSAPRTADDLYRLVARQIEDFQPEILYVTDPILFDSRFLRTLSWQPRFIVGWRAASIPQGIDWTSFDLMLSSDEGCRHRALELGARAALPFRAGFPKFLADAVADQPKQWDVVFSGQGSVEHLERLRALIAVARASDQGRNFSFGCFLANANPAMLPEELRAHLQPEVWGMDMLRTLRSGRIVLNAHIDLVTHRAQNMRLFEATGAGSLLLTEESEALGALFEPGVEVATYRDHADLLQKIRHYLDHPDEREAVARRGQERCLRDHGMATYAREFDRLIREGLSRRGTISGVRAPSVTIVNSFENFGGAAQAANRLHRALRADGVDSRMLVRDRSSDDASVVQAAAADPAAREGFVARFRDRLGPSGALRLRPERGYFSLDVAERGASLLAALNDPAKTPSDLINLHWVADFLDWELFFQAGNTTRPVVWTLHDMRPFTGGCHYAFECDGFASACGRCPNINGDDGRAADPADPTHRMVERQRALLDRWGGHLHLVTPSHWLAGEAARSRVLAGRPVSVIPNSVDIQTFRALPKAEARSRLGLPPDGRLLVFVAHDLMEPRKGYAHVRQALPALSGGPSTRLLTVGKGRPPADSPIPHMHLNGTDSAETLNLAYAAADLLVLPTLQDNLPNTVLEAFASGTPVAGYAVGGVPEHVLPDRTGALVPTGDAAALGGLLRRLIEAPEHLARLGVEARRHAEREFAPTVQARRYRELFTDILAIRGNQGASCSAP</sequence>